<evidence type="ECO:0000313" key="4">
    <source>
        <dbReference type="EMBL" id="MDP4302243.1"/>
    </source>
</evidence>
<comment type="similarity">
    <text evidence="1">Belongs to the short-chain dehydrogenases/reductases (SDR) family.</text>
</comment>
<accession>A0ABT9G6Y6</accession>
<name>A0ABT9G6Y6_LEPDI</name>
<dbReference type="PANTHER" id="PTHR44196">
    <property type="entry name" value="DEHYDROGENASE/REDUCTASE SDR FAMILY MEMBER 7B"/>
    <property type="match status" value="1"/>
</dbReference>
<feature type="domain" description="Ketoreductase" evidence="3">
    <location>
        <begin position="13"/>
        <end position="193"/>
    </location>
</feature>
<protein>
    <submittedName>
        <fullName evidence="4">SDR family NAD(P)-dependent oxidoreductase</fullName>
    </submittedName>
</protein>
<gene>
    <name evidence="4" type="ORF">Q8X39_16525</name>
</gene>
<keyword evidence="2" id="KW-0560">Oxidoreductase</keyword>
<evidence type="ECO:0000256" key="1">
    <source>
        <dbReference type="ARBA" id="ARBA00006484"/>
    </source>
</evidence>
<organism evidence="4 5">
    <name type="scientific">Leptothrix discophora</name>
    <dbReference type="NCBI Taxonomy" id="89"/>
    <lineage>
        <taxon>Bacteria</taxon>
        <taxon>Pseudomonadati</taxon>
        <taxon>Pseudomonadota</taxon>
        <taxon>Betaproteobacteria</taxon>
        <taxon>Burkholderiales</taxon>
        <taxon>Sphaerotilaceae</taxon>
        <taxon>Leptothrix</taxon>
    </lineage>
</organism>
<dbReference type="Proteomes" id="UP001235760">
    <property type="component" value="Unassembled WGS sequence"/>
</dbReference>
<dbReference type="SUPFAM" id="SSF51735">
    <property type="entry name" value="NAD(P)-binding Rossmann-fold domains"/>
    <property type="match status" value="1"/>
</dbReference>
<dbReference type="Pfam" id="PF00106">
    <property type="entry name" value="adh_short"/>
    <property type="match status" value="1"/>
</dbReference>
<dbReference type="PANTHER" id="PTHR44196:SF1">
    <property type="entry name" value="DEHYDROGENASE_REDUCTASE SDR FAMILY MEMBER 7B"/>
    <property type="match status" value="1"/>
</dbReference>
<keyword evidence="5" id="KW-1185">Reference proteome</keyword>
<dbReference type="InterPro" id="IPR057326">
    <property type="entry name" value="KR_dom"/>
</dbReference>
<dbReference type="RefSeq" id="WP_305750786.1">
    <property type="nucleotide sequence ID" value="NZ_JAUZEE010000010.1"/>
</dbReference>
<evidence type="ECO:0000259" key="3">
    <source>
        <dbReference type="SMART" id="SM00822"/>
    </source>
</evidence>
<dbReference type="InterPro" id="IPR002347">
    <property type="entry name" value="SDR_fam"/>
</dbReference>
<dbReference type="EMBL" id="JAUZEE010000010">
    <property type="protein sequence ID" value="MDP4302243.1"/>
    <property type="molecule type" value="Genomic_DNA"/>
</dbReference>
<dbReference type="PRINTS" id="PR00081">
    <property type="entry name" value="GDHRDH"/>
</dbReference>
<comment type="caution">
    <text evidence="4">The sequence shown here is derived from an EMBL/GenBank/DDBJ whole genome shotgun (WGS) entry which is preliminary data.</text>
</comment>
<dbReference type="SMART" id="SM00822">
    <property type="entry name" value="PKS_KR"/>
    <property type="match status" value="1"/>
</dbReference>
<evidence type="ECO:0000313" key="5">
    <source>
        <dbReference type="Proteomes" id="UP001235760"/>
    </source>
</evidence>
<sequence length="257" mass="27972">MALNPKMKDWRHRVVWLVGASTGIGRACAERLAERGAHVAVSARSADALSEFGLRHRDALILPLDVAEPGVLAGAADTIRERWGRIDLVVYCAGTYRAQRATDHDLADMLRHQQVNYVGALHLLDAVLPVLLEQQAGHISLISSVAGYRGLPQALAYGPTKAALQNLAEVLYLDLSERGIGVSVVNPGFVETPLTAQNEFRMPALISPAAAADAMLAGWARGEFEIHFPKRFTWVLKLIGLLPPSLYFRAIRRATGL</sequence>
<dbReference type="InterPro" id="IPR036291">
    <property type="entry name" value="NAD(P)-bd_dom_sf"/>
</dbReference>
<proteinExistence type="inferred from homology"/>
<dbReference type="Gene3D" id="3.40.50.720">
    <property type="entry name" value="NAD(P)-binding Rossmann-like Domain"/>
    <property type="match status" value="1"/>
</dbReference>
<reference evidence="4 5" key="1">
    <citation type="submission" date="2023-08" db="EMBL/GenBank/DDBJ databases">
        <authorList>
            <person name="Roldan D.M."/>
            <person name="Menes R.J."/>
        </authorList>
    </citation>
    <scope>NUCLEOTIDE SEQUENCE [LARGE SCALE GENOMIC DNA]</scope>
    <source>
        <strain evidence="4 5">CCM 2812</strain>
    </source>
</reference>
<evidence type="ECO:0000256" key="2">
    <source>
        <dbReference type="ARBA" id="ARBA00023002"/>
    </source>
</evidence>